<dbReference type="GO" id="GO:0050661">
    <property type="term" value="F:NADP binding"/>
    <property type="evidence" value="ECO:0007669"/>
    <property type="project" value="TreeGrafter"/>
</dbReference>
<keyword evidence="4" id="KW-0560">Oxidoreductase</keyword>
<dbReference type="OrthoDB" id="73846at2759"/>
<dbReference type="InterPro" id="IPR008927">
    <property type="entry name" value="6-PGluconate_DH-like_C_sf"/>
</dbReference>
<dbReference type="InterPro" id="IPR003710">
    <property type="entry name" value="ApbA"/>
</dbReference>
<dbReference type="Gene3D" id="1.10.1040.10">
    <property type="entry name" value="N-(1-d-carboxylethyl)-l-norvaline Dehydrogenase, domain 2"/>
    <property type="match status" value="1"/>
</dbReference>
<dbReference type="GO" id="GO:0015940">
    <property type="term" value="P:pantothenate biosynthetic process"/>
    <property type="evidence" value="ECO:0007669"/>
    <property type="project" value="InterPro"/>
</dbReference>
<dbReference type="AlphaFoldDB" id="A0A9X0AQ30"/>
<evidence type="ECO:0000259" key="7">
    <source>
        <dbReference type="Pfam" id="PF08546"/>
    </source>
</evidence>
<evidence type="ECO:0000313" key="8">
    <source>
        <dbReference type="EMBL" id="KAJ8065053.1"/>
    </source>
</evidence>
<accession>A0A9X0AQ30</accession>
<dbReference type="PANTHER" id="PTHR43765">
    <property type="entry name" value="2-DEHYDROPANTOATE 2-REDUCTASE-RELATED"/>
    <property type="match status" value="1"/>
</dbReference>
<dbReference type="InterPro" id="IPR013328">
    <property type="entry name" value="6PGD_dom2"/>
</dbReference>
<evidence type="ECO:0000256" key="2">
    <source>
        <dbReference type="ARBA" id="ARBA00013014"/>
    </source>
</evidence>
<feature type="domain" description="Ketopantoate reductase C-terminal" evidence="7">
    <location>
        <begin position="264"/>
        <end position="391"/>
    </location>
</feature>
<dbReference type="GO" id="GO:0005739">
    <property type="term" value="C:mitochondrion"/>
    <property type="evidence" value="ECO:0007669"/>
    <property type="project" value="TreeGrafter"/>
</dbReference>
<comment type="caution">
    <text evidence="8">The sequence shown here is derived from an EMBL/GenBank/DDBJ whole genome shotgun (WGS) entry which is preliminary data.</text>
</comment>
<dbReference type="EC" id="1.1.1.169" evidence="2"/>
<dbReference type="Pfam" id="PF02558">
    <property type="entry name" value="ApbA"/>
    <property type="match status" value="1"/>
</dbReference>
<evidence type="ECO:0000259" key="6">
    <source>
        <dbReference type="Pfam" id="PF02558"/>
    </source>
</evidence>
<dbReference type="FunFam" id="1.10.1040.10:FF:000038">
    <property type="entry name" value="Probable 2-dehydropantoate 2-reductase"/>
    <property type="match status" value="1"/>
</dbReference>
<evidence type="ECO:0000256" key="1">
    <source>
        <dbReference type="ARBA" id="ARBA00007870"/>
    </source>
</evidence>
<dbReference type="InterPro" id="IPR013332">
    <property type="entry name" value="KPR_N"/>
</dbReference>
<keyword evidence="3" id="KW-0521">NADP</keyword>
<dbReference type="InterPro" id="IPR036291">
    <property type="entry name" value="NAD(P)-bd_dom_sf"/>
</dbReference>
<keyword evidence="9" id="KW-1185">Reference proteome</keyword>
<feature type="domain" description="Ketopantoate reductase N-terminal" evidence="6">
    <location>
        <begin position="67"/>
        <end position="230"/>
    </location>
</feature>
<comment type="similarity">
    <text evidence="1">Belongs to the ketopantoate reductase family.</text>
</comment>
<organism evidence="8 9">
    <name type="scientific">Sclerotinia nivalis</name>
    <dbReference type="NCBI Taxonomy" id="352851"/>
    <lineage>
        <taxon>Eukaryota</taxon>
        <taxon>Fungi</taxon>
        <taxon>Dikarya</taxon>
        <taxon>Ascomycota</taxon>
        <taxon>Pezizomycotina</taxon>
        <taxon>Leotiomycetes</taxon>
        <taxon>Helotiales</taxon>
        <taxon>Sclerotiniaceae</taxon>
        <taxon>Sclerotinia</taxon>
    </lineage>
</organism>
<sequence length="407" mass="45437">MFLSYSRSSKLPRLERIQPCIHQSPIPCFKRSQRCLFHSSTPFAQQKNHLEHRRDQDTNHLEMDPTIHILGLGNLGKLFAHSLATKPKSPPITLLLHRPHLYHMAKAEGPKIKIYHDGVWHGNGHYDVELTSQDGNKSYSDARVISNLIVTTKSHKMAEALGMIKHRLSRMSTVLFIHNGMGVVEEVNKVVFPNVKDRPYYLFGIASHGVSQQTPFTAVLAGHGSVTIGNPEMDKEESPVKSYLLRQVIDSKLLRASEVPWDEFRLLQLQKLAVNAVINPLTALNNCLNGTIVESSMLGGMGNLLEGLVSEISQVICSLPELEGVPGLEERFSIESLWNIILDVALATAQNQSSMLQDVSNGRETEISYINGYIVERGKELGIECPVNRRMVMSILEAVSKQKLQAV</sequence>
<dbReference type="PANTHER" id="PTHR43765:SF2">
    <property type="entry name" value="2-DEHYDROPANTOATE 2-REDUCTASE"/>
    <property type="match status" value="1"/>
</dbReference>
<dbReference type="Gene3D" id="3.40.50.720">
    <property type="entry name" value="NAD(P)-binding Rossmann-like Domain"/>
    <property type="match status" value="1"/>
</dbReference>
<evidence type="ECO:0000256" key="5">
    <source>
        <dbReference type="ARBA" id="ARBA00032024"/>
    </source>
</evidence>
<protein>
    <recommendedName>
        <fullName evidence="2">2-dehydropantoate 2-reductase</fullName>
        <ecNumber evidence="2">1.1.1.169</ecNumber>
    </recommendedName>
    <alternativeName>
        <fullName evidence="5">Ketopantoate reductase</fullName>
    </alternativeName>
</protein>
<reference evidence="8" key="1">
    <citation type="submission" date="2022-11" db="EMBL/GenBank/DDBJ databases">
        <title>Genome Resource of Sclerotinia nivalis Strain SnTB1, a Plant Pathogen Isolated from American Ginseng.</title>
        <authorList>
            <person name="Fan S."/>
        </authorList>
    </citation>
    <scope>NUCLEOTIDE SEQUENCE</scope>
    <source>
        <strain evidence="8">SnTB1</strain>
    </source>
</reference>
<name>A0A9X0AQ30_9HELO</name>
<dbReference type="SUPFAM" id="SSF48179">
    <property type="entry name" value="6-phosphogluconate dehydrogenase C-terminal domain-like"/>
    <property type="match status" value="1"/>
</dbReference>
<evidence type="ECO:0000256" key="4">
    <source>
        <dbReference type="ARBA" id="ARBA00023002"/>
    </source>
</evidence>
<dbReference type="InterPro" id="IPR013752">
    <property type="entry name" value="KPA_reductase"/>
</dbReference>
<gene>
    <name evidence="8" type="ORF">OCU04_005767</name>
</gene>
<dbReference type="EMBL" id="JAPEIS010000006">
    <property type="protein sequence ID" value="KAJ8065053.1"/>
    <property type="molecule type" value="Genomic_DNA"/>
</dbReference>
<dbReference type="Pfam" id="PF08546">
    <property type="entry name" value="ApbA_C"/>
    <property type="match status" value="1"/>
</dbReference>
<dbReference type="Proteomes" id="UP001152300">
    <property type="component" value="Unassembled WGS sequence"/>
</dbReference>
<dbReference type="SUPFAM" id="SSF51735">
    <property type="entry name" value="NAD(P)-binding Rossmann-fold domains"/>
    <property type="match status" value="1"/>
</dbReference>
<evidence type="ECO:0000256" key="3">
    <source>
        <dbReference type="ARBA" id="ARBA00022857"/>
    </source>
</evidence>
<dbReference type="NCBIfam" id="TIGR00745">
    <property type="entry name" value="apbA_panE"/>
    <property type="match status" value="1"/>
</dbReference>
<proteinExistence type="inferred from homology"/>
<dbReference type="GO" id="GO:0008677">
    <property type="term" value="F:2-dehydropantoate 2-reductase activity"/>
    <property type="evidence" value="ECO:0007669"/>
    <property type="project" value="UniProtKB-EC"/>
</dbReference>
<dbReference type="InterPro" id="IPR050838">
    <property type="entry name" value="Ketopantoate_reductase"/>
</dbReference>
<evidence type="ECO:0000313" key="9">
    <source>
        <dbReference type="Proteomes" id="UP001152300"/>
    </source>
</evidence>